<reference evidence="2 3" key="1">
    <citation type="submission" date="2016-11" db="EMBL/GenBank/DDBJ databases">
        <authorList>
            <person name="Varghese N."/>
            <person name="Submissions S."/>
        </authorList>
    </citation>
    <scope>NUCLEOTIDE SEQUENCE [LARGE SCALE GENOMIC DNA]</scope>
    <source>
        <strain evidence="2 3">CGMCC 1.12174</strain>
        <strain evidence="1 4">DSM 26351</strain>
    </source>
</reference>
<name>A0A1M6X278_9FLAO</name>
<accession>A0A1M6X278</accession>
<dbReference type="Proteomes" id="UP000198940">
    <property type="component" value="Unassembled WGS sequence"/>
</dbReference>
<keyword evidence="4" id="KW-1185">Reference proteome</keyword>
<comment type="caution">
    <text evidence="2">The sequence shown here is derived from an EMBL/GenBank/DDBJ whole genome shotgun (WGS) entry which is preliminary data.</text>
</comment>
<dbReference type="STRING" id="1055723.SAMN05216293_2409"/>
<evidence type="ECO:0000313" key="3">
    <source>
        <dbReference type="Proteomes" id="UP000184031"/>
    </source>
</evidence>
<dbReference type="InterPro" id="IPR018673">
    <property type="entry name" value="DUF2141"/>
</dbReference>
<dbReference type="Proteomes" id="UP000184031">
    <property type="component" value="Unassembled WGS sequence"/>
</dbReference>
<evidence type="ECO:0000313" key="2">
    <source>
        <dbReference type="EMBL" id="SHL00033.1"/>
    </source>
</evidence>
<organism evidence="2 3">
    <name type="scientific">Flagellimonas taeanensis</name>
    <dbReference type="NCBI Taxonomy" id="1005926"/>
    <lineage>
        <taxon>Bacteria</taxon>
        <taxon>Pseudomonadati</taxon>
        <taxon>Bacteroidota</taxon>
        <taxon>Flavobacteriia</taxon>
        <taxon>Flavobacteriales</taxon>
        <taxon>Flavobacteriaceae</taxon>
        <taxon>Flagellimonas</taxon>
    </lineage>
</organism>
<gene>
    <name evidence="1" type="ORF">SAMN04487891_104191</name>
    <name evidence="2" type="ORF">SAMN05216293_2409</name>
</gene>
<dbReference type="EMBL" id="FOKU01000004">
    <property type="protein sequence ID" value="SFB98481.1"/>
    <property type="molecule type" value="Genomic_DNA"/>
</dbReference>
<dbReference type="RefSeq" id="WP_072880116.1">
    <property type="nucleotide sequence ID" value="NZ_FOKU01000004.1"/>
</dbReference>
<dbReference type="AlphaFoldDB" id="A0A1M6X278"/>
<dbReference type="Pfam" id="PF09912">
    <property type="entry name" value="DUF2141"/>
    <property type="match status" value="1"/>
</dbReference>
<evidence type="ECO:0000313" key="4">
    <source>
        <dbReference type="Proteomes" id="UP000198940"/>
    </source>
</evidence>
<dbReference type="EMBL" id="FRAT01000006">
    <property type="protein sequence ID" value="SHL00033.1"/>
    <property type="molecule type" value="Genomic_DNA"/>
</dbReference>
<evidence type="ECO:0000313" key="1">
    <source>
        <dbReference type="EMBL" id="SFB98481.1"/>
    </source>
</evidence>
<proteinExistence type="predicted"/>
<protein>
    <submittedName>
        <fullName evidence="2">Uncharacterized conserved protein, DUF2141 family</fullName>
    </submittedName>
</protein>
<sequence length="150" mass="16707">MKNILLISFTSFVLSTSMTFDRAHSNMNPSLTVNVEGLRNSRGVVQYALYDREGSLPDQKFKKYHQIRTSSISNGKSSTTFSELTPGTYAISVLHDEDKNGKIEMGLLLPKEGIGFSNFKTIGLSNRPNFSKASFVLVKDSTIVVNMIYK</sequence>